<feature type="transmembrane region" description="Helical" evidence="8">
    <location>
        <begin position="276"/>
        <end position="297"/>
    </location>
</feature>
<dbReference type="EMBL" id="MH992225">
    <property type="protein sequence ID" value="QAX27021.1"/>
    <property type="molecule type" value="Genomic_DNA"/>
</dbReference>
<feature type="transmembrane region" description="Helical" evidence="8">
    <location>
        <begin position="208"/>
        <end position="229"/>
    </location>
</feature>
<dbReference type="GO" id="GO:0000428">
    <property type="term" value="C:DNA-directed RNA polymerase complex"/>
    <property type="evidence" value="ECO:0007669"/>
    <property type="project" value="UniProtKB-KW"/>
</dbReference>
<dbReference type="PANTHER" id="PTHR19376:SF54">
    <property type="entry name" value="DNA-DIRECTED RNA POLYMERASE SUBUNIT BETA"/>
    <property type="match status" value="1"/>
</dbReference>
<dbReference type="EC" id="2.7.7.6" evidence="2"/>
<dbReference type="GO" id="GO:0006351">
    <property type="term" value="P:DNA-templated transcription"/>
    <property type="evidence" value="ECO:0007669"/>
    <property type="project" value="InterPro"/>
</dbReference>
<gene>
    <name evidence="10" type="primary">rpoC1</name>
</gene>
<evidence type="ECO:0000256" key="4">
    <source>
        <dbReference type="ARBA" id="ARBA00022679"/>
    </source>
</evidence>
<keyword evidence="6" id="KW-0804">Transcription</keyword>
<evidence type="ECO:0000256" key="5">
    <source>
        <dbReference type="ARBA" id="ARBA00022695"/>
    </source>
</evidence>
<dbReference type="InterPro" id="IPR006592">
    <property type="entry name" value="RNA_pol_N"/>
</dbReference>
<evidence type="ECO:0000256" key="7">
    <source>
        <dbReference type="ARBA" id="ARBA00048552"/>
    </source>
</evidence>
<dbReference type="GO" id="GO:0003899">
    <property type="term" value="F:DNA-directed RNA polymerase activity"/>
    <property type="evidence" value="ECO:0007669"/>
    <property type="project" value="UniProtKB-EC"/>
</dbReference>
<dbReference type="InterPro" id="IPR045867">
    <property type="entry name" value="DNA-dir_RpoC_beta_prime"/>
</dbReference>
<reference evidence="10" key="1">
    <citation type="submission" date="2018-09" db="EMBL/GenBank/DDBJ databases">
        <title>Comparative sequence analysis of Babesia apicoplast genomes of sheep originating from six regions.</title>
        <authorList>
            <person name="Wang X."/>
            <person name="Guan G."/>
        </authorList>
    </citation>
    <scope>NUCLEOTIDE SEQUENCE</scope>
</reference>
<comment type="catalytic activity">
    <reaction evidence="7">
        <text>RNA(n) + a ribonucleoside 5'-triphosphate = RNA(n+1) + diphosphate</text>
        <dbReference type="Rhea" id="RHEA:21248"/>
        <dbReference type="Rhea" id="RHEA-COMP:14527"/>
        <dbReference type="Rhea" id="RHEA-COMP:17342"/>
        <dbReference type="ChEBI" id="CHEBI:33019"/>
        <dbReference type="ChEBI" id="CHEBI:61557"/>
        <dbReference type="ChEBI" id="CHEBI:140395"/>
        <dbReference type="EC" id="2.7.7.6"/>
    </reaction>
</comment>
<dbReference type="Gene3D" id="2.40.40.20">
    <property type="match status" value="1"/>
</dbReference>
<dbReference type="PANTHER" id="PTHR19376">
    <property type="entry name" value="DNA-DIRECTED RNA POLYMERASE"/>
    <property type="match status" value="1"/>
</dbReference>
<dbReference type="Pfam" id="PF00623">
    <property type="entry name" value="RNA_pol_Rpb1_2"/>
    <property type="match status" value="1"/>
</dbReference>
<name>A0A411AD66_9APIC</name>
<evidence type="ECO:0000256" key="2">
    <source>
        <dbReference type="ARBA" id="ARBA00012418"/>
    </source>
</evidence>
<evidence type="ECO:0000313" key="10">
    <source>
        <dbReference type="EMBL" id="QAX27021.1"/>
    </source>
</evidence>
<keyword evidence="8" id="KW-1133">Transmembrane helix</keyword>
<comment type="function">
    <text evidence="1">DNA-dependent RNA polymerase catalyzes the transcription of DNA into RNA using the four ribonucleoside triphosphates as substrates.</text>
</comment>
<evidence type="ECO:0000256" key="8">
    <source>
        <dbReference type="SAM" id="Phobius"/>
    </source>
</evidence>
<evidence type="ECO:0000256" key="1">
    <source>
        <dbReference type="ARBA" id="ARBA00004026"/>
    </source>
</evidence>
<evidence type="ECO:0000256" key="6">
    <source>
        <dbReference type="ARBA" id="ARBA00023163"/>
    </source>
</evidence>
<accession>A0A411AD66</accession>
<organism evidence="10">
    <name type="scientific">Babesia sp. Dunhuang</name>
    <dbReference type="NCBI Taxonomy" id="1164853"/>
    <lineage>
        <taxon>Eukaryota</taxon>
        <taxon>Sar</taxon>
        <taxon>Alveolata</taxon>
        <taxon>Apicomplexa</taxon>
        <taxon>Aconoidasida</taxon>
        <taxon>Piroplasmida</taxon>
        <taxon>Babesiidae</taxon>
        <taxon>Babesia</taxon>
    </lineage>
</organism>
<dbReference type="AlphaFoldDB" id="A0A411AD66"/>
<protein>
    <recommendedName>
        <fullName evidence="2">DNA-directed RNA polymerase</fullName>
        <ecNumber evidence="2">2.7.7.6</ecNumber>
    </recommendedName>
</protein>
<keyword evidence="8" id="KW-0472">Membrane</keyword>
<keyword evidence="5" id="KW-0548">Nucleotidyltransferase</keyword>
<dbReference type="InterPro" id="IPR000722">
    <property type="entry name" value="RNA_pol_asu"/>
</dbReference>
<keyword evidence="3" id="KW-0240">DNA-directed RNA polymerase</keyword>
<dbReference type="SMART" id="SM00663">
    <property type="entry name" value="RPOLA_N"/>
    <property type="match status" value="1"/>
</dbReference>
<feature type="domain" description="RNA polymerase N-terminal" evidence="9">
    <location>
        <begin position="219"/>
        <end position="480"/>
    </location>
</feature>
<sequence length="540" mass="63552">MYSSVLQYNNIKVSLLNSIDTVSLIIRKFKNNYIVGLLYSSSQFLHKKKRFRSGGLLCEEIFGYSYICENYKCKKLKFNENIINNKYCHKCGNIMISNKYRRYRFGAIFLNFPIINPLYFKKFEYYMKLFNLDTKFNSYNLYSNFYNDYSDYYLSKETGIGNSHLIVIIFLNFINIFYNFFSSLKIFQHKLNNIKTYKNKLFISNIKILNTINTNTIFKNIFLLLLPILPIKLRASIVVSNELKLNSKFNILYKFIIDVNNKILNSKYKFHYDTKYIFTLFLLIKVLVTYSQFNLIFKDSYNIYSKLQGKYGLFRQNLLGFRVDYSGRASIVSGPDLTIPSIGIPINMLKRPFNFKTDELDEVEIEEDLHTYSENYDMFNNLNEHSFLINRAPTLHKMNTQSFHPIFTEGNSIKFVPLLCSGYNADFDGDQMGMFSIIFKTSVIESKYMIRSLTNIYSPTNKKNVFNLTQGLILGNYLLSSHNYFKVFSTVVLGHYTSLIDLKFNNLYINTPITLRYNNYFYSTTIGRQVLNINLGMCNE</sequence>
<keyword evidence="4" id="KW-0808">Transferase</keyword>
<evidence type="ECO:0000256" key="3">
    <source>
        <dbReference type="ARBA" id="ARBA00022478"/>
    </source>
</evidence>
<evidence type="ECO:0000259" key="9">
    <source>
        <dbReference type="SMART" id="SM00663"/>
    </source>
</evidence>
<feature type="transmembrane region" description="Helical" evidence="8">
    <location>
        <begin position="165"/>
        <end position="187"/>
    </location>
</feature>
<dbReference type="GO" id="GO:0003677">
    <property type="term" value="F:DNA binding"/>
    <property type="evidence" value="ECO:0007669"/>
    <property type="project" value="InterPro"/>
</dbReference>
<keyword evidence="8" id="KW-0812">Transmembrane</keyword>
<proteinExistence type="predicted"/>
<dbReference type="SUPFAM" id="SSF64484">
    <property type="entry name" value="beta and beta-prime subunits of DNA dependent RNA-polymerase"/>
    <property type="match status" value="1"/>
</dbReference>
<feature type="transmembrane region" description="Helical" evidence="8">
    <location>
        <begin position="103"/>
        <end position="120"/>
    </location>
</feature>